<dbReference type="Proteomes" id="UP000001901">
    <property type="component" value="Chromosome"/>
</dbReference>
<dbReference type="eggNOG" id="arCOG03590">
    <property type="taxonomic scope" value="Archaea"/>
</dbReference>
<protein>
    <submittedName>
        <fullName evidence="1">Uncharacterized protein</fullName>
    </submittedName>
</protein>
<proteinExistence type="predicted"/>
<organism evidence="1 2">
    <name type="scientific">Archaeoglobus profundus (strain DSM 5631 / JCM 9629 / NBRC 100127 / Av18)</name>
    <dbReference type="NCBI Taxonomy" id="572546"/>
    <lineage>
        <taxon>Archaea</taxon>
        <taxon>Methanobacteriati</taxon>
        <taxon>Methanobacteriota</taxon>
        <taxon>Archaeoglobi</taxon>
        <taxon>Archaeoglobales</taxon>
        <taxon>Archaeoglobaceae</taxon>
        <taxon>Archaeoglobus</taxon>
    </lineage>
</organism>
<name>D2RDP9_ARCPA</name>
<dbReference type="GeneID" id="8739873"/>
<dbReference type="AlphaFoldDB" id="D2RDP9"/>
<evidence type="ECO:0000313" key="2">
    <source>
        <dbReference type="Proteomes" id="UP000001901"/>
    </source>
</evidence>
<dbReference type="OrthoDB" id="359375at2157"/>
<reference evidence="1 2" key="1">
    <citation type="journal article" date="2010" name="Stand. Genomic Sci.">
        <title>Complete genome sequence of Archaeoglobus profundus type strain (AV18).</title>
        <authorList>
            <person name="von Jan M."/>
            <person name="Lapidus A."/>
            <person name="Del Rio T.G."/>
            <person name="Copeland A."/>
            <person name="Tice H."/>
            <person name="Cheng J.F."/>
            <person name="Lucas S."/>
            <person name="Chen F."/>
            <person name="Nolan M."/>
            <person name="Goodwin L."/>
            <person name="Han C."/>
            <person name="Pitluck S."/>
            <person name="Liolios K."/>
            <person name="Ivanova N."/>
            <person name="Mavromatis K."/>
            <person name="Ovchinnikova G."/>
            <person name="Chertkov O."/>
            <person name="Pati A."/>
            <person name="Chen A."/>
            <person name="Palaniappan K."/>
            <person name="Land M."/>
            <person name="Hauser L."/>
            <person name="Chang Y.J."/>
            <person name="Jeffries C.D."/>
            <person name="Saunders E."/>
            <person name="Brettin T."/>
            <person name="Detter J.C."/>
            <person name="Chain P."/>
            <person name="Eichinger K."/>
            <person name="Huber H."/>
            <person name="Spring S."/>
            <person name="Rohde M."/>
            <person name="Goker M."/>
            <person name="Wirth R."/>
            <person name="Woyke T."/>
            <person name="Bristow J."/>
            <person name="Eisen J.A."/>
            <person name="Markowitz V."/>
            <person name="Hugenholtz P."/>
            <person name="Kyrpides N.C."/>
            <person name="Klenk H.P."/>
        </authorList>
    </citation>
    <scope>NUCLEOTIDE SEQUENCE [LARGE SCALE GENOMIC DNA]</scope>
    <source>
        <strain evidence="2">DSM 5631 / JCM 9629 / NBRC 100127 / Av18</strain>
    </source>
</reference>
<dbReference type="RefSeq" id="WP_012940579.1">
    <property type="nucleotide sequence ID" value="NC_013741.1"/>
</dbReference>
<evidence type="ECO:0000313" key="1">
    <source>
        <dbReference type="EMBL" id="ADB58243.1"/>
    </source>
</evidence>
<dbReference type="KEGG" id="apo:Arcpr_1191"/>
<keyword evidence="2" id="KW-1185">Reference proteome</keyword>
<dbReference type="HOGENOM" id="CLU_183548_0_0_2"/>
<gene>
    <name evidence="1" type="ordered locus">Arcpr_1191</name>
</gene>
<dbReference type="EMBL" id="CP001857">
    <property type="protein sequence ID" value="ADB58243.1"/>
    <property type="molecule type" value="Genomic_DNA"/>
</dbReference>
<accession>D2RDP9</accession>
<dbReference type="PaxDb" id="572546-Arcpr_1191"/>
<dbReference type="STRING" id="572546.Arcpr_1191"/>
<sequence>MSLTILKEIEGILEERPIDKLIVKALINELRRKLSEYILIDEMMRKKYGMSFEEFKAKNVVKEKGYSFEVESDYCDWELAIDGIKTIKEKIEKLEKLL</sequence>